<gene>
    <name evidence="1" type="ORF">HELGO_WM13066</name>
</gene>
<dbReference type="SUPFAM" id="SSF50475">
    <property type="entry name" value="FMN-binding split barrel"/>
    <property type="match status" value="1"/>
</dbReference>
<dbReference type="InterPro" id="IPR014419">
    <property type="entry name" value="HutZ"/>
</dbReference>
<sequence>MKKLSELLSQCQSVGLNTEDENNQSFSSYASFYYDGEVVYVSIPSISIHVTNIEEKPKMLALFIEAATPKKSALERFKATLECDVSKVSEEDSIFKEIMPRFEDGALGILIGTQELALYKLTPTSGEVTYGLGETYAVGGEKMNEVNG</sequence>
<dbReference type="InterPro" id="IPR012349">
    <property type="entry name" value="Split_barrel_FMN-bd"/>
</dbReference>
<dbReference type="EMBL" id="CACVAP010000035">
    <property type="protein sequence ID" value="CAA6802011.1"/>
    <property type="molecule type" value="Genomic_DNA"/>
</dbReference>
<proteinExistence type="predicted"/>
<organism evidence="1">
    <name type="scientific">uncultured Sulfurovum sp</name>
    <dbReference type="NCBI Taxonomy" id="269237"/>
    <lineage>
        <taxon>Bacteria</taxon>
        <taxon>Pseudomonadati</taxon>
        <taxon>Campylobacterota</taxon>
        <taxon>Epsilonproteobacteria</taxon>
        <taxon>Campylobacterales</taxon>
        <taxon>Sulfurovaceae</taxon>
        <taxon>Sulfurovum</taxon>
        <taxon>environmental samples</taxon>
    </lineage>
</organism>
<evidence type="ECO:0000313" key="1">
    <source>
        <dbReference type="EMBL" id="CAA6802011.1"/>
    </source>
</evidence>
<reference evidence="1" key="1">
    <citation type="submission" date="2020-01" db="EMBL/GenBank/DDBJ databases">
        <authorList>
            <person name="Meier V. D."/>
            <person name="Meier V D."/>
        </authorList>
    </citation>
    <scope>NUCLEOTIDE SEQUENCE</scope>
    <source>
        <strain evidence="1">HLG_WM_MAG_06</strain>
    </source>
</reference>
<name>A0A6S6S0W3_9BACT</name>
<dbReference type="PIRSF" id="PIRSF004633">
    <property type="entry name" value="UCP_PLP_oxd"/>
    <property type="match status" value="1"/>
</dbReference>
<dbReference type="AlphaFoldDB" id="A0A6S6S0W3"/>
<protein>
    <submittedName>
        <fullName evidence="1">Heme iron utilization protein</fullName>
    </submittedName>
</protein>
<dbReference type="Gene3D" id="2.30.110.10">
    <property type="entry name" value="Electron Transport, Fmn-binding Protein, Chain A"/>
    <property type="match status" value="1"/>
</dbReference>
<accession>A0A6S6S0W3</accession>